<comment type="caution">
    <text evidence="1">The sequence shown here is derived from an EMBL/GenBank/DDBJ whole genome shotgun (WGS) entry which is preliminary data.</text>
</comment>
<gene>
    <name evidence="1" type="ORF">JOE57_002085</name>
</gene>
<proteinExistence type="predicted"/>
<dbReference type="Proteomes" id="UP000704762">
    <property type="component" value="Unassembled WGS sequence"/>
</dbReference>
<reference evidence="1 2" key="1">
    <citation type="submission" date="2021-01" db="EMBL/GenBank/DDBJ databases">
        <title>Sequencing the genomes of 1000 actinobacteria strains.</title>
        <authorList>
            <person name="Klenk H.-P."/>
        </authorList>
    </citation>
    <scope>NUCLEOTIDE SEQUENCE [LARGE SCALE GENOMIC DNA]</scope>
    <source>
        <strain evidence="1 2">DSM 18662</strain>
    </source>
</reference>
<sequence length="37" mass="4092">MTISENAGRNHDELFPGQVSTLATTDPELIECFDLII</sequence>
<organism evidence="1 2">
    <name type="scientific">Microlunatus panaciterrae</name>
    <dbReference type="NCBI Taxonomy" id="400768"/>
    <lineage>
        <taxon>Bacteria</taxon>
        <taxon>Bacillati</taxon>
        <taxon>Actinomycetota</taxon>
        <taxon>Actinomycetes</taxon>
        <taxon>Propionibacteriales</taxon>
        <taxon>Propionibacteriaceae</taxon>
        <taxon>Microlunatus</taxon>
    </lineage>
</organism>
<evidence type="ECO:0000313" key="2">
    <source>
        <dbReference type="Proteomes" id="UP000704762"/>
    </source>
</evidence>
<dbReference type="EMBL" id="JAFBCF010000001">
    <property type="protein sequence ID" value="MBM7799164.1"/>
    <property type="molecule type" value="Genomic_DNA"/>
</dbReference>
<keyword evidence="2" id="KW-1185">Reference proteome</keyword>
<evidence type="ECO:0000313" key="1">
    <source>
        <dbReference type="EMBL" id="MBM7799164.1"/>
    </source>
</evidence>
<name>A0ABS2RJI3_9ACTN</name>
<protein>
    <submittedName>
        <fullName evidence="1">Uncharacterized protein</fullName>
    </submittedName>
</protein>
<accession>A0ABS2RJI3</accession>